<evidence type="ECO:0000313" key="7">
    <source>
        <dbReference type="Proteomes" id="UP000282483"/>
    </source>
</evidence>
<dbReference type="Gene3D" id="2.60.450.10">
    <property type="entry name" value="Lipopolysaccharide (LPS) transport protein A like domain"/>
    <property type="match status" value="1"/>
</dbReference>
<gene>
    <name evidence="6" type="primary">lptA</name>
    <name evidence="6" type="ORF">RVIR1_14230</name>
</gene>
<dbReference type="Proteomes" id="UP000282483">
    <property type="component" value="Chromosome"/>
</dbReference>
<dbReference type="GO" id="GO:0001530">
    <property type="term" value="F:lipopolysaccharide binding"/>
    <property type="evidence" value="ECO:0007669"/>
    <property type="project" value="InterPro"/>
</dbReference>
<keyword evidence="4" id="KW-0812">Transmembrane</keyword>
<sequence>MQECNYLRQKINKKFYLILTLFALVVFYPYAYANIDNQQDINVEADSLQFNNETKVGIYQGHIKVTQGSRILTADHATSYSNRAGEIVKIIASGHPAVYHALIFHKHPKLIATGNTIYYYPLTDYLEAVGDAQIIQGQNRFQGPQINYDFKKKTVASPLSKEGHTQITLAPLQALHS</sequence>
<dbReference type="KEGG" id="rvi:RVIR1_14230"/>
<protein>
    <submittedName>
        <fullName evidence="6">Component of the Lpt lipopolysaccharide transport system</fullName>
    </submittedName>
</protein>
<reference evidence="6 7" key="1">
    <citation type="submission" date="2017-03" db="EMBL/GenBank/DDBJ databases">
        <title>The genome sequence of Candidatus Rickettsiella viridis.</title>
        <authorList>
            <person name="Nikoh N."/>
            <person name="Tsuchida T."/>
            <person name="Yamaguchi K."/>
            <person name="Maeda T."/>
            <person name="Shigenobu S."/>
            <person name="Fukatsu T."/>
        </authorList>
    </citation>
    <scope>NUCLEOTIDE SEQUENCE [LARGE SCALE GENOMIC DNA]</scope>
    <source>
        <strain evidence="6 7">Ap-RA04</strain>
    </source>
</reference>
<evidence type="ECO:0000256" key="3">
    <source>
        <dbReference type="ARBA" id="ARBA00022764"/>
    </source>
</evidence>
<dbReference type="OrthoDB" id="5295619at2"/>
<evidence type="ECO:0000256" key="4">
    <source>
        <dbReference type="SAM" id="Phobius"/>
    </source>
</evidence>
<evidence type="ECO:0000313" key="6">
    <source>
        <dbReference type="EMBL" id="BBB15868.1"/>
    </source>
</evidence>
<dbReference type="NCBIfam" id="TIGR03002">
    <property type="entry name" value="outer_YhbN_LptA"/>
    <property type="match status" value="1"/>
</dbReference>
<dbReference type="InterPro" id="IPR052037">
    <property type="entry name" value="LPS_export_LptA"/>
</dbReference>
<keyword evidence="4" id="KW-1133">Transmembrane helix</keyword>
<dbReference type="InterPro" id="IPR005653">
    <property type="entry name" value="OstA-like_N"/>
</dbReference>
<dbReference type="EMBL" id="AP018005">
    <property type="protein sequence ID" value="BBB15868.1"/>
    <property type="molecule type" value="Genomic_DNA"/>
</dbReference>
<keyword evidence="1" id="KW-0813">Transport</keyword>
<name>A0A2Z5UWH5_9COXI</name>
<dbReference type="GO" id="GO:0030288">
    <property type="term" value="C:outer membrane-bounded periplasmic space"/>
    <property type="evidence" value="ECO:0007669"/>
    <property type="project" value="TreeGrafter"/>
</dbReference>
<keyword evidence="4" id="KW-0472">Membrane</keyword>
<dbReference type="Pfam" id="PF03968">
    <property type="entry name" value="LptD_N"/>
    <property type="match status" value="1"/>
</dbReference>
<dbReference type="PANTHER" id="PTHR36504:SF1">
    <property type="entry name" value="LIPOPOLYSACCHARIDE EXPORT SYSTEM PROTEIN LPTA"/>
    <property type="match status" value="1"/>
</dbReference>
<keyword evidence="7" id="KW-1185">Reference proteome</keyword>
<feature type="transmembrane region" description="Helical" evidence="4">
    <location>
        <begin position="15"/>
        <end position="33"/>
    </location>
</feature>
<dbReference type="GO" id="GO:0015920">
    <property type="term" value="P:lipopolysaccharide transport"/>
    <property type="evidence" value="ECO:0007669"/>
    <property type="project" value="InterPro"/>
</dbReference>
<accession>A0A2Z5UWH5</accession>
<evidence type="ECO:0000259" key="5">
    <source>
        <dbReference type="Pfam" id="PF03968"/>
    </source>
</evidence>
<dbReference type="GO" id="GO:0017089">
    <property type="term" value="F:glycolipid transfer activity"/>
    <property type="evidence" value="ECO:0007669"/>
    <property type="project" value="TreeGrafter"/>
</dbReference>
<proteinExistence type="predicted"/>
<evidence type="ECO:0000256" key="2">
    <source>
        <dbReference type="ARBA" id="ARBA00022729"/>
    </source>
</evidence>
<keyword evidence="3" id="KW-0574">Periplasm</keyword>
<dbReference type="InterPro" id="IPR014340">
    <property type="entry name" value="LptA"/>
</dbReference>
<dbReference type="AlphaFoldDB" id="A0A2Z5UWH5"/>
<feature type="domain" description="Organic solvent tolerance-like N-terminal" evidence="5">
    <location>
        <begin position="42"/>
        <end position="153"/>
    </location>
</feature>
<dbReference type="RefSeq" id="WP_126323394.1">
    <property type="nucleotide sequence ID" value="NZ_AP018005.1"/>
</dbReference>
<evidence type="ECO:0000256" key="1">
    <source>
        <dbReference type="ARBA" id="ARBA00022448"/>
    </source>
</evidence>
<dbReference type="PANTHER" id="PTHR36504">
    <property type="entry name" value="LIPOPOLYSACCHARIDE EXPORT SYSTEM PROTEIN LPTA"/>
    <property type="match status" value="1"/>
</dbReference>
<organism evidence="6 7">
    <name type="scientific">Candidatus Rickettsiella viridis</name>
    <dbReference type="NCBI Taxonomy" id="676208"/>
    <lineage>
        <taxon>Bacteria</taxon>
        <taxon>Pseudomonadati</taxon>
        <taxon>Pseudomonadota</taxon>
        <taxon>Gammaproteobacteria</taxon>
        <taxon>Legionellales</taxon>
        <taxon>Coxiellaceae</taxon>
        <taxon>Rickettsiella</taxon>
    </lineage>
</organism>
<keyword evidence="2" id="KW-0732">Signal</keyword>
<dbReference type="GO" id="GO:0009279">
    <property type="term" value="C:cell outer membrane"/>
    <property type="evidence" value="ECO:0007669"/>
    <property type="project" value="TreeGrafter"/>
</dbReference>